<keyword evidence="1" id="KW-0812">Transmembrane</keyword>
<protein>
    <submittedName>
        <fullName evidence="2">Uncharacterized protein</fullName>
    </submittedName>
</protein>
<keyword evidence="1" id="KW-0472">Membrane</keyword>
<reference evidence="2 3" key="1">
    <citation type="submission" date="2022-04" db="EMBL/GenBank/DDBJ databases">
        <title>Gracilibacillus sp. isolated from saltern.</title>
        <authorList>
            <person name="Won M."/>
            <person name="Lee C.-M."/>
            <person name="Woen H.-Y."/>
            <person name="Kwon S.-W."/>
        </authorList>
    </citation>
    <scope>NUCLEOTIDE SEQUENCE [LARGE SCALE GENOMIC DNA]</scope>
    <source>
        <strain evidence="2 3">SSWR10-1</strain>
    </source>
</reference>
<keyword evidence="3" id="KW-1185">Reference proteome</keyword>
<feature type="transmembrane region" description="Helical" evidence="1">
    <location>
        <begin position="33"/>
        <end position="50"/>
    </location>
</feature>
<feature type="transmembrane region" description="Helical" evidence="1">
    <location>
        <begin position="12"/>
        <end position="27"/>
    </location>
</feature>
<accession>A0ABY4EZJ1</accession>
<name>A0ABY4EZJ1_9BACI</name>
<proteinExistence type="predicted"/>
<dbReference type="RefSeq" id="WP_244722314.1">
    <property type="nucleotide sequence ID" value="NZ_CP095072.1"/>
</dbReference>
<gene>
    <name evidence="2" type="ORF">MUN88_06345</name>
</gene>
<sequence length="65" mass="7635">MSIKASVKGQIPYWIVFSVIIISDLLFKVNWINAYYVFIFALGYCTLMLFDDYRKATKKNNSTRD</sequence>
<dbReference type="Proteomes" id="UP000831782">
    <property type="component" value="Chromosome"/>
</dbReference>
<evidence type="ECO:0000256" key="1">
    <source>
        <dbReference type="SAM" id="Phobius"/>
    </source>
</evidence>
<organism evidence="2 3">
    <name type="scientific">Gracilibacillus caseinilyticus</name>
    <dbReference type="NCBI Taxonomy" id="2932256"/>
    <lineage>
        <taxon>Bacteria</taxon>
        <taxon>Bacillati</taxon>
        <taxon>Bacillota</taxon>
        <taxon>Bacilli</taxon>
        <taxon>Bacillales</taxon>
        <taxon>Bacillaceae</taxon>
        <taxon>Gracilibacillus</taxon>
    </lineage>
</organism>
<keyword evidence="1" id="KW-1133">Transmembrane helix</keyword>
<evidence type="ECO:0000313" key="3">
    <source>
        <dbReference type="Proteomes" id="UP000831782"/>
    </source>
</evidence>
<evidence type="ECO:0000313" key="2">
    <source>
        <dbReference type="EMBL" id="UOQ49695.1"/>
    </source>
</evidence>
<dbReference type="EMBL" id="CP095072">
    <property type="protein sequence ID" value="UOQ49695.1"/>
    <property type="molecule type" value="Genomic_DNA"/>
</dbReference>